<feature type="region of interest" description="Disordered" evidence="6">
    <location>
        <begin position="1"/>
        <end position="35"/>
    </location>
</feature>
<dbReference type="PROSITE" id="PS50850">
    <property type="entry name" value="MFS"/>
    <property type="match status" value="1"/>
</dbReference>
<protein>
    <submittedName>
        <fullName evidence="9">Multidrug resistance protein fnx1</fullName>
    </submittedName>
</protein>
<dbReference type="EMBL" id="LUEZ02000080">
    <property type="protein sequence ID" value="RDB19412.1"/>
    <property type="molecule type" value="Genomic_DNA"/>
</dbReference>
<proteinExistence type="predicted"/>
<keyword evidence="4 7" id="KW-1133">Transmembrane helix</keyword>
<dbReference type="GO" id="GO:0000329">
    <property type="term" value="C:fungal-type vacuole membrane"/>
    <property type="evidence" value="ECO:0007669"/>
    <property type="project" value="TreeGrafter"/>
</dbReference>
<dbReference type="AlphaFoldDB" id="A0A369JDJ7"/>
<comment type="subcellular location">
    <subcellularLocation>
        <location evidence="1">Endomembrane system</location>
        <topology evidence="1">Multi-pass membrane protein</topology>
    </subcellularLocation>
</comment>
<feature type="transmembrane region" description="Helical" evidence="7">
    <location>
        <begin position="137"/>
        <end position="157"/>
    </location>
</feature>
<dbReference type="InterPro" id="IPR020846">
    <property type="entry name" value="MFS_dom"/>
</dbReference>
<reference evidence="9" key="1">
    <citation type="submission" date="2018-04" db="EMBL/GenBank/DDBJ databases">
        <title>Whole genome sequencing of Hypsizygus marmoreus.</title>
        <authorList>
            <person name="Choi I.-G."/>
            <person name="Min B."/>
            <person name="Kim J.-G."/>
            <person name="Kim S."/>
            <person name="Oh Y.-L."/>
            <person name="Kong W.-S."/>
            <person name="Park H."/>
            <person name="Jeong J."/>
            <person name="Song E.-S."/>
        </authorList>
    </citation>
    <scope>NUCLEOTIDE SEQUENCE [LARGE SCALE GENOMIC DNA]</scope>
    <source>
        <strain evidence="9">51987-8</strain>
    </source>
</reference>
<sequence>MSTHPSEREPLLPERSPTVVHHEETQPNPAHSRVGPLDISRSTRYGILAGVWSASFLSALNQTLVPTMLPSISSEFKSFNQASWLGTSYLLATCTFTPLYGRLCNGMGRKNANHLALLFAGAGVLGCGLSNSMEMLILSRFLAGIGGGGLMTTSSIIVSDMYSMRSRGLTQGIASVFNGLGLGLGGPFGGIITDWLGWRWAFLIQVPFFIISFSLTSGFLHYVTPGKGKSTREILKRIDYGGSAMLFMTVGAVLVFLSARYNEGLPWSNITVVISLSVAAVCSVAFILVELFVSPEPVLAPFLLKKKIPVLVGASNFLVATCNFSIIYFFPMYFQTVLATSAATAGLHLVPNSVGLSLGSLFAGYMMHLTGRYKTINLIFGWFPFIGAVMIASLDKDSSTYMTWLSIMPLGFGNAVVLQTMLIALLVRLPESQMAIGTGFGQLFRGIGQVGGVAISSAVFQSRLDGALRQRIQGPNAEDIILKIRQSSNAVASLPADLQKIARESYAMSLKTVFVFSACSTLLAFLVRLPIPDKHLDHRPKSEVTEAEADIESLIEPGVPDDVGYLFEDVVEDEEVPDLDGKHPPRHRRRLSTYESAEDVLALELEIEEEEAEISQGQQTDSPTR</sequence>
<keyword evidence="3 7" id="KW-0812">Transmembrane</keyword>
<feature type="transmembrane region" description="Helical" evidence="7">
    <location>
        <begin position="198"/>
        <end position="223"/>
    </location>
</feature>
<evidence type="ECO:0000256" key="2">
    <source>
        <dbReference type="ARBA" id="ARBA00022448"/>
    </source>
</evidence>
<dbReference type="Gene3D" id="1.20.1250.20">
    <property type="entry name" value="MFS general substrate transporter like domains"/>
    <property type="match status" value="2"/>
</dbReference>
<feature type="transmembrane region" description="Helical" evidence="7">
    <location>
        <begin position="513"/>
        <end position="531"/>
    </location>
</feature>
<dbReference type="PRINTS" id="PR01036">
    <property type="entry name" value="TCRTETB"/>
</dbReference>
<dbReference type="PANTHER" id="PTHR23501">
    <property type="entry name" value="MAJOR FACILITATOR SUPERFAMILY"/>
    <property type="match status" value="1"/>
</dbReference>
<feature type="transmembrane region" description="Helical" evidence="7">
    <location>
        <begin position="342"/>
        <end position="363"/>
    </location>
</feature>
<dbReference type="FunCoup" id="A0A369JDJ7">
    <property type="interactions" value="23"/>
</dbReference>
<evidence type="ECO:0000256" key="4">
    <source>
        <dbReference type="ARBA" id="ARBA00022989"/>
    </source>
</evidence>
<evidence type="ECO:0000256" key="3">
    <source>
        <dbReference type="ARBA" id="ARBA00022692"/>
    </source>
</evidence>
<gene>
    <name evidence="9" type="primary">fnx1_2</name>
    <name evidence="9" type="ORF">Hypma_013544</name>
</gene>
<dbReference type="InterPro" id="IPR036259">
    <property type="entry name" value="MFS_trans_sf"/>
</dbReference>
<accession>A0A369JDJ7</accession>
<feature type="transmembrane region" description="Helical" evidence="7">
    <location>
        <begin position="310"/>
        <end position="330"/>
    </location>
</feature>
<evidence type="ECO:0000256" key="6">
    <source>
        <dbReference type="SAM" id="MobiDB-lite"/>
    </source>
</evidence>
<evidence type="ECO:0000313" key="9">
    <source>
        <dbReference type="EMBL" id="RDB19412.1"/>
    </source>
</evidence>
<dbReference type="STRING" id="39966.A0A369JDJ7"/>
<dbReference type="GO" id="GO:0015174">
    <property type="term" value="F:basic amino acid transmembrane transporter activity"/>
    <property type="evidence" value="ECO:0007669"/>
    <property type="project" value="TreeGrafter"/>
</dbReference>
<keyword evidence="5 7" id="KW-0472">Membrane</keyword>
<feature type="transmembrane region" description="Helical" evidence="7">
    <location>
        <begin position="84"/>
        <end position="103"/>
    </location>
</feature>
<feature type="compositionally biased region" description="Basic and acidic residues" evidence="6">
    <location>
        <begin position="1"/>
        <end position="12"/>
    </location>
</feature>
<feature type="transmembrane region" description="Helical" evidence="7">
    <location>
        <begin position="45"/>
        <end position="64"/>
    </location>
</feature>
<feature type="transmembrane region" description="Helical" evidence="7">
    <location>
        <begin position="115"/>
        <end position="131"/>
    </location>
</feature>
<dbReference type="SUPFAM" id="SSF103473">
    <property type="entry name" value="MFS general substrate transporter"/>
    <property type="match status" value="1"/>
</dbReference>
<dbReference type="InParanoid" id="A0A369JDJ7"/>
<feature type="transmembrane region" description="Helical" evidence="7">
    <location>
        <begin position="375"/>
        <end position="394"/>
    </location>
</feature>
<feature type="transmembrane region" description="Helical" evidence="7">
    <location>
        <begin position="406"/>
        <end position="427"/>
    </location>
</feature>
<dbReference type="Proteomes" id="UP000076154">
    <property type="component" value="Unassembled WGS sequence"/>
</dbReference>
<dbReference type="OrthoDB" id="3437016at2759"/>
<feature type="transmembrane region" description="Helical" evidence="7">
    <location>
        <begin position="267"/>
        <end position="289"/>
    </location>
</feature>
<comment type="caution">
    <text evidence="9">The sequence shown here is derived from an EMBL/GenBank/DDBJ whole genome shotgun (WGS) entry which is preliminary data.</text>
</comment>
<evidence type="ECO:0000256" key="1">
    <source>
        <dbReference type="ARBA" id="ARBA00004127"/>
    </source>
</evidence>
<dbReference type="Pfam" id="PF07690">
    <property type="entry name" value="MFS_1"/>
    <property type="match status" value="1"/>
</dbReference>
<evidence type="ECO:0000256" key="5">
    <source>
        <dbReference type="ARBA" id="ARBA00023136"/>
    </source>
</evidence>
<keyword evidence="10" id="KW-1185">Reference proteome</keyword>
<dbReference type="PANTHER" id="PTHR23501:SF191">
    <property type="entry name" value="VACUOLAR BASIC AMINO ACID TRANSPORTER 4"/>
    <property type="match status" value="1"/>
</dbReference>
<feature type="domain" description="Major facilitator superfamily (MFS) profile" evidence="8">
    <location>
        <begin position="47"/>
        <end position="535"/>
    </location>
</feature>
<dbReference type="GO" id="GO:0005886">
    <property type="term" value="C:plasma membrane"/>
    <property type="evidence" value="ECO:0007669"/>
    <property type="project" value="TreeGrafter"/>
</dbReference>
<evidence type="ECO:0000259" key="8">
    <source>
        <dbReference type="PROSITE" id="PS50850"/>
    </source>
</evidence>
<organism evidence="9 10">
    <name type="scientific">Hypsizygus marmoreus</name>
    <name type="common">White beech mushroom</name>
    <name type="synonym">Agaricus marmoreus</name>
    <dbReference type="NCBI Taxonomy" id="39966"/>
    <lineage>
        <taxon>Eukaryota</taxon>
        <taxon>Fungi</taxon>
        <taxon>Dikarya</taxon>
        <taxon>Basidiomycota</taxon>
        <taxon>Agaricomycotina</taxon>
        <taxon>Agaricomycetes</taxon>
        <taxon>Agaricomycetidae</taxon>
        <taxon>Agaricales</taxon>
        <taxon>Tricholomatineae</taxon>
        <taxon>Lyophyllaceae</taxon>
        <taxon>Hypsizygus</taxon>
    </lineage>
</organism>
<feature type="transmembrane region" description="Helical" evidence="7">
    <location>
        <begin position="169"/>
        <end position="192"/>
    </location>
</feature>
<keyword evidence="2" id="KW-0813">Transport</keyword>
<name>A0A369JDJ7_HYPMA</name>
<feature type="transmembrane region" description="Helical" evidence="7">
    <location>
        <begin position="244"/>
        <end position="261"/>
    </location>
</feature>
<dbReference type="InterPro" id="IPR011701">
    <property type="entry name" value="MFS"/>
</dbReference>
<evidence type="ECO:0000313" key="10">
    <source>
        <dbReference type="Proteomes" id="UP000076154"/>
    </source>
</evidence>
<dbReference type="GO" id="GO:0012505">
    <property type="term" value="C:endomembrane system"/>
    <property type="evidence" value="ECO:0007669"/>
    <property type="project" value="UniProtKB-SubCell"/>
</dbReference>
<evidence type="ECO:0000256" key="7">
    <source>
        <dbReference type="SAM" id="Phobius"/>
    </source>
</evidence>